<dbReference type="AlphaFoldDB" id="A0AB34L1R9"/>
<dbReference type="Gene3D" id="3.40.50.720">
    <property type="entry name" value="NAD(P)-binding Rossmann-like Domain"/>
    <property type="match status" value="1"/>
</dbReference>
<dbReference type="PANTHER" id="PTHR43157:SF31">
    <property type="entry name" value="PHOSPHATIDYLINOSITOL-GLYCAN BIOSYNTHESIS CLASS F PROTEIN"/>
    <property type="match status" value="1"/>
</dbReference>
<dbReference type="RefSeq" id="XP_069233462.1">
    <property type="nucleotide sequence ID" value="XM_069369485.1"/>
</dbReference>
<protein>
    <recommendedName>
        <fullName evidence="4">NAD(P)-binding protein</fullName>
    </recommendedName>
</protein>
<keyword evidence="1" id="KW-0560">Oxidoreductase</keyword>
<name>A0AB34L1R9_9PEZI</name>
<keyword evidence="3" id="KW-1185">Reference proteome</keyword>
<evidence type="ECO:0000313" key="2">
    <source>
        <dbReference type="EMBL" id="KAL1590357.1"/>
    </source>
</evidence>
<organism evidence="2 3">
    <name type="scientific">Cladosporium halotolerans</name>
    <dbReference type="NCBI Taxonomy" id="1052096"/>
    <lineage>
        <taxon>Eukaryota</taxon>
        <taxon>Fungi</taxon>
        <taxon>Dikarya</taxon>
        <taxon>Ascomycota</taxon>
        <taxon>Pezizomycotina</taxon>
        <taxon>Dothideomycetes</taxon>
        <taxon>Dothideomycetidae</taxon>
        <taxon>Cladosporiales</taxon>
        <taxon>Cladosporiaceae</taxon>
        <taxon>Cladosporium</taxon>
    </lineage>
</organism>
<evidence type="ECO:0008006" key="4">
    <source>
        <dbReference type="Google" id="ProtNLM"/>
    </source>
</evidence>
<comment type="caution">
    <text evidence="2">The sequence shown here is derived from an EMBL/GenBank/DDBJ whole genome shotgun (WGS) entry which is preliminary data.</text>
</comment>
<dbReference type="PRINTS" id="PR00081">
    <property type="entry name" value="GDHRDH"/>
</dbReference>
<dbReference type="SUPFAM" id="SSF51735">
    <property type="entry name" value="NAD(P)-binding Rossmann-fold domains"/>
    <property type="match status" value="1"/>
</dbReference>
<dbReference type="InterPro" id="IPR036291">
    <property type="entry name" value="NAD(P)-bd_dom_sf"/>
</dbReference>
<dbReference type="EMBL" id="JAAQHG020000002">
    <property type="protein sequence ID" value="KAL1590357.1"/>
    <property type="molecule type" value="Genomic_DNA"/>
</dbReference>
<evidence type="ECO:0000313" key="3">
    <source>
        <dbReference type="Proteomes" id="UP000803884"/>
    </source>
</evidence>
<dbReference type="PANTHER" id="PTHR43157">
    <property type="entry name" value="PHOSPHATIDYLINOSITOL-GLYCAN BIOSYNTHESIS CLASS F PROTEIN-RELATED"/>
    <property type="match status" value="1"/>
</dbReference>
<sequence length="324" mass="35390">MFGNNTFDPNKDIPDLTGKTYIVTGGSAGIGYGICAHILQHNPSKLYLLGKKEEHLSEAQENLAKYGDTSKLHPIQIDLEDLHQTDRVARDLAGTLTTLDGLVCNAGLGVGDYSETLDGLDSHMQVNVFAQHHLAMLLLPALQRTPGSRLVLMSSEFHRLGTEGIEFRDLAEINSAIGPMKLYARTKLAQILLVRAIARRKEKGLLGFEGAGGPPFVNATHPGGVNTDQPEQAVDAYGKVGKLGVKAVRPFMKDPVDEGCRSALFAATSLDVEKDKIDGGYIVPDRKVTEISKQAKDEELQERCWRLTEGILREKLGELPYDMS</sequence>
<gene>
    <name evidence="2" type="ORF">WHR41_00879</name>
</gene>
<dbReference type="GeneID" id="96002323"/>
<accession>A0AB34L1R9</accession>
<dbReference type="Proteomes" id="UP000803884">
    <property type="component" value="Unassembled WGS sequence"/>
</dbReference>
<dbReference type="Pfam" id="PF00106">
    <property type="entry name" value="adh_short"/>
    <property type="match status" value="1"/>
</dbReference>
<dbReference type="GO" id="GO:0016491">
    <property type="term" value="F:oxidoreductase activity"/>
    <property type="evidence" value="ECO:0007669"/>
    <property type="project" value="UniProtKB-KW"/>
</dbReference>
<reference evidence="2 3" key="1">
    <citation type="journal article" date="2020" name="Microbiol. Resour. Announc.">
        <title>Draft Genome Sequence of a Cladosporium Species Isolated from the Mesophotic Ascidian Didemnum maculosum.</title>
        <authorList>
            <person name="Gioti A."/>
            <person name="Siaperas R."/>
            <person name="Nikolaivits E."/>
            <person name="Le Goff G."/>
            <person name="Ouazzani J."/>
            <person name="Kotoulas G."/>
            <person name="Topakas E."/>
        </authorList>
    </citation>
    <scope>NUCLEOTIDE SEQUENCE [LARGE SCALE GENOMIC DNA]</scope>
    <source>
        <strain evidence="2 3">TM138-S3</strain>
    </source>
</reference>
<evidence type="ECO:0000256" key="1">
    <source>
        <dbReference type="ARBA" id="ARBA00023002"/>
    </source>
</evidence>
<dbReference type="InterPro" id="IPR002347">
    <property type="entry name" value="SDR_fam"/>
</dbReference>
<proteinExistence type="predicted"/>